<evidence type="ECO:0000256" key="2">
    <source>
        <dbReference type="ARBA" id="ARBA00022692"/>
    </source>
</evidence>
<feature type="domain" description="Major facilitator superfamily (MFS) profile" evidence="6">
    <location>
        <begin position="18"/>
        <end position="398"/>
    </location>
</feature>
<sequence length="404" mass="41709">MVESTASFHEVRADPQRLRVVALFLAMACGLTVANIYYSQPILAELAGAFDASQGTTALIVTITQIGYALGLLLIVPLGDLLANRRLAVCLVSGTAVALVAAAAAPSLPVFMAAALVIGSTSTVAQVLVPFAAHLAPAGREGRVVGQVMSGLLLGILLARTTSSLIAAALSWRWVYGISAALMVAVAVTALRVLPERRPAPGPRYPALIASLVELVRHEPVLRRRAFYQTLMFGAFSAFWTSIAYDLHERHGLGQVAIGVFALVGAGGAAAAPIAGRLGDLGRTRLGTGAGLLLAAGAMLLALVAESSVIALAAAGLLLDFGVQATQVLGQREIYTTRPESRARMNAVYLATMFAGGAIGSALSGAIYDTHGWSGVAIFAGILPLIGFAHWLRTPTGRVATIAA</sequence>
<dbReference type="GO" id="GO:0005886">
    <property type="term" value="C:plasma membrane"/>
    <property type="evidence" value="ECO:0007669"/>
    <property type="project" value="UniProtKB-SubCell"/>
</dbReference>
<dbReference type="AlphaFoldDB" id="A0A0S4QE65"/>
<comment type="subcellular location">
    <subcellularLocation>
        <location evidence="1">Cell membrane</location>
        <topology evidence="1">Multi-pass membrane protein</topology>
    </subcellularLocation>
</comment>
<evidence type="ECO:0000313" key="8">
    <source>
        <dbReference type="Proteomes" id="UP000198802"/>
    </source>
</evidence>
<gene>
    <name evidence="7" type="ORF">Ga0074812_101453</name>
</gene>
<feature type="transmembrane region" description="Helical" evidence="5">
    <location>
        <begin position="20"/>
        <end position="38"/>
    </location>
</feature>
<evidence type="ECO:0000256" key="5">
    <source>
        <dbReference type="SAM" id="Phobius"/>
    </source>
</evidence>
<feature type="transmembrane region" description="Helical" evidence="5">
    <location>
        <begin position="286"/>
        <end position="303"/>
    </location>
</feature>
<organism evidence="7 8">
    <name type="scientific">Parafrankia irregularis</name>
    <dbReference type="NCBI Taxonomy" id="795642"/>
    <lineage>
        <taxon>Bacteria</taxon>
        <taxon>Bacillati</taxon>
        <taxon>Actinomycetota</taxon>
        <taxon>Actinomycetes</taxon>
        <taxon>Frankiales</taxon>
        <taxon>Frankiaceae</taxon>
        <taxon>Parafrankia</taxon>
    </lineage>
</organism>
<evidence type="ECO:0000256" key="3">
    <source>
        <dbReference type="ARBA" id="ARBA00022989"/>
    </source>
</evidence>
<keyword evidence="2 5" id="KW-0812">Transmembrane</keyword>
<feature type="transmembrane region" description="Helical" evidence="5">
    <location>
        <begin position="111"/>
        <end position="136"/>
    </location>
</feature>
<feature type="transmembrane region" description="Helical" evidence="5">
    <location>
        <begin position="148"/>
        <end position="168"/>
    </location>
</feature>
<name>A0A0S4QE65_9ACTN</name>
<feature type="transmembrane region" description="Helical" evidence="5">
    <location>
        <begin position="309"/>
        <end position="326"/>
    </location>
</feature>
<dbReference type="Gene3D" id="1.20.1250.20">
    <property type="entry name" value="MFS general substrate transporter like domains"/>
    <property type="match status" value="1"/>
</dbReference>
<dbReference type="SUPFAM" id="SSF103473">
    <property type="entry name" value="MFS general substrate transporter"/>
    <property type="match status" value="1"/>
</dbReference>
<keyword evidence="8" id="KW-1185">Reference proteome</keyword>
<proteinExistence type="predicted"/>
<evidence type="ECO:0000259" key="6">
    <source>
        <dbReference type="PROSITE" id="PS50850"/>
    </source>
</evidence>
<keyword evidence="4 5" id="KW-0472">Membrane</keyword>
<feature type="transmembrane region" description="Helical" evidence="5">
    <location>
        <begin position="58"/>
        <end position="75"/>
    </location>
</feature>
<dbReference type="InterPro" id="IPR011701">
    <property type="entry name" value="MFS"/>
</dbReference>
<feature type="transmembrane region" description="Helical" evidence="5">
    <location>
        <begin position="87"/>
        <end position="105"/>
    </location>
</feature>
<protein>
    <submittedName>
        <fullName evidence="7">Predicted arabinose efflux permease, MFS family</fullName>
    </submittedName>
</protein>
<keyword evidence="3 5" id="KW-1133">Transmembrane helix</keyword>
<feature type="transmembrane region" description="Helical" evidence="5">
    <location>
        <begin position="373"/>
        <end position="392"/>
    </location>
</feature>
<dbReference type="PANTHER" id="PTHR42910">
    <property type="entry name" value="TRANSPORTER SCO4007-RELATED"/>
    <property type="match status" value="1"/>
</dbReference>
<dbReference type="PROSITE" id="PS50850">
    <property type="entry name" value="MFS"/>
    <property type="match status" value="1"/>
</dbReference>
<dbReference type="Proteomes" id="UP000198802">
    <property type="component" value="Unassembled WGS sequence"/>
</dbReference>
<dbReference type="EMBL" id="FAOZ01000001">
    <property type="protein sequence ID" value="CUU53952.1"/>
    <property type="molecule type" value="Genomic_DNA"/>
</dbReference>
<dbReference type="CDD" id="cd17324">
    <property type="entry name" value="MFS_NepI_like"/>
    <property type="match status" value="1"/>
</dbReference>
<dbReference type="PANTHER" id="PTHR42910:SF1">
    <property type="entry name" value="MAJOR FACILITATOR SUPERFAMILY (MFS) PROFILE DOMAIN-CONTAINING PROTEIN"/>
    <property type="match status" value="1"/>
</dbReference>
<evidence type="ECO:0000256" key="1">
    <source>
        <dbReference type="ARBA" id="ARBA00004651"/>
    </source>
</evidence>
<dbReference type="GO" id="GO:0022857">
    <property type="term" value="F:transmembrane transporter activity"/>
    <property type="evidence" value="ECO:0007669"/>
    <property type="project" value="InterPro"/>
</dbReference>
<feature type="transmembrane region" description="Helical" evidence="5">
    <location>
        <begin position="253"/>
        <end position="274"/>
    </location>
</feature>
<feature type="transmembrane region" description="Helical" evidence="5">
    <location>
        <begin position="226"/>
        <end position="247"/>
    </location>
</feature>
<dbReference type="RefSeq" id="WP_091270961.1">
    <property type="nucleotide sequence ID" value="NZ_FAOZ01000001.1"/>
</dbReference>
<dbReference type="InterPro" id="IPR020846">
    <property type="entry name" value="MFS_dom"/>
</dbReference>
<dbReference type="InterPro" id="IPR036259">
    <property type="entry name" value="MFS_trans_sf"/>
</dbReference>
<dbReference type="Pfam" id="PF07690">
    <property type="entry name" value="MFS_1"/>
    <property type="match status" value="1"/>
</dbReference>
<evidence type="ECO:0000256" key="4">
    <source>
        <dbReference type="ARBA" id="ARBA00023136"/>
    </source>
</evidence>
<feature type="transmembrane region" description="Helical" evidence="5">
    <location>
        <begin position="174"/>
        <end position="194"/>
    </location>
</feature>
<evidence type="ECO:0000313" key="7">
    <source>
        <dbReference type="EMBL" id="CUU53952.1"/>
    </source>
</evidence>
<reference evidence="8" key="1">
    <citation type="submission" date="2015-11" db="EMBL/GenBank/DDBJ databases">
        <authorList>
            <person name="Varghese N."/>
        </authorList>
    </citation>
    <scope>NUCLEOTIDE SEQUENCE [LARGE SCALE GENOMIC DNA]</scope>
    <source>
        <strain evidence="8">DSM 45899</strain>
    </source>
</reference>
<accession>A0A0S4QE65</accession>
<feature type="transmembrane region" description="Helical" evidence="5">
    <location>
        <begin position="347"/>
        <end position="367"/>
    </location>
</feature>